<dbReference type="FunFam" id="3.20.20.140:FF:000005">
    <property type="entry name" value="TatD family hydrolase"/>
    <property type="match status" value="1"/>
</dbReference>
<keyword evidence="2 4" id="KW-0479">Metal-binding</keyword>
<evidence type="ECO:0000256" key="3">
    <source>
        <dbReference type="ARBA" id="ARBA00022801"/>
    </source>
</evidence>
<dbReference type="GO" id="GO:0004536">
    <property type="term" value="F:DNA nuclease activity"/>
    <property type="evidence" value="ECO:0007669"/>
    <property type="project" value="InterPro"/>
</dbReference>
<evidence type="ECO:0000256" key="2">
    <source>
        <dbReference type="ARBA" id="ARBA00022723"/>
    </source>
</evidence>
<evidence type="ECO:0000256" key="1">
    <source>
        <dbReference type="ARBA" id="ARBA00009275"/>
    </source>
</evidence>
<dbReference type="RefSeq" id="WP_126780281.1">
    <property type="nucleotide sequence ID" value="NZ_PIQC01000001.1"/>
</dbReference>
<feature type="binding site" evidence="4">
    <location>
        <position position="10"/>
    </location>
    <ligand>
        <name>a divalent metal cation</name>
        <dbReference type="ChEBI" id="CHEBI:60240"/>
        <label>1</label>
    </ligand>
</feature>
<sequence>MNALYDTHCHIDFQVFDEDRERVLKSAAEVGVERFMVPGVSAEQWPRVQQLAEQFSSWRFALGLHPWFIEKHNLNQLKELEKVLDTTHKRLRAVGEIGLDATCDNSELQRELFIEQLKLARHYRLPIIIHHRKTLETTHPLVKQYGPESGVIHAFSGSYEQAMKFVDCGYKLGVGGVITYARAQKTRQAITKVPLSSLVLETDSPDMPICGYQGQRNEPARIVEVLKVLADLREMSTDALSDVLWKNSCELFNDVPPASNDHESG</sequence>
<feature type="binding site" evidence="4">
    <location>
        <position position="153"/>
    </location>
    <ligand>
        <name>a divalent metal cation</name>
        <dbReference type="ChEBI" id="CHEBI:60240"/>
        <label>2</label>
    </ligand>
</feature>
<evidence type="ECO:0000313" key="6">
    <source>
        <dbReference type="Proteomes" id="UP000288058"/>
    </source>
</evidence>
<evidence type="ECO:0000313" key="5">
    <source>
        <dbReference type="EMBL" id="RUO73506.1"/>
    </source>
</evidence>
<name>A0A432Z6J2_9GAMM</name>
<dbReference type="InterPro" id="IPR001130">
    <property type="entry name" value="TatD-like"/>
</dbReference>
<dbReference type="InterPro" id="IPR015991">
    <property type="entry name" value="TatD/YcfH-like"/>
</dbReference>
<dbReference type="PROSITE" id="PS01137">
    <property type="entry name" value="TATD_1"/>
    <property type="match status" value="1"/>
</dbReference>
<keyword evidence="3" id="KW-0378">Hydrolase</keyword>
<dbReference type="InterPro" id="IPR032466">
    <property type="entry name" value="Metal_Hydrolase"/>
</dbReference>
<dbReference type="Gene3D" id="3.20.20.140">
    <property type="entry name" value="Metal-dependent hydrolases"/>
    <property type="match status" value="1"/>
</dbReference>
<dbReference type="GO" id="GO:0046872">
    <property type="term" value="F:metal ion binding"/>
    <property type="evidence" value="ECO:0007669"/>
    <property type="project" value="UniProtKB-KW"/>
</dbReference>
<evidence type="ECO:0000256" key="4">
    <source>
        <dbReference type="PIRSR" id="PIRSR005902-1"/>
    </source>
</evidence>
<dbReference type="AlphaFoldDB" id="A0A432Z6J2"/>
<feature type="binding site" evidence="4">
    <location>
        <position position="96"/>
    </location>
    <ligand>
        <name>a divalent metal cation</name>
        <dbReference type="ChEBI" id="CHEBI:60240"/>
        <label>1</label>
    </ligand>
</feature>
<dbReference type="OrthoDB" id="9810005at2"/>
<proteinExistence type="inferred from homology"/>
<dbReference type="PROSITE" id="PS01091">
    <property type="entry name" value="TATD_3"/>
    <property type="match status" value="1"/>
</dbReference>
<dbReference type="PIRSF" id="PIRSF005902">
    <property type="entry name" value="DNase_TatD"/>
    <property type="match status" value="1"/>
</dbReference>
<comment type="similarity">
    <text evidence="1">Belongs to the metallo-dependent hydrolases superfamily. TatD-type hydrolase family.</text>
</comment>
<dbReference type="EMBL" id="PIQC01000001">
    <property type="protein sequence ID" value="RUO73506.1"/>
    <property type="molecule type" value="Genomic_DNA"/>
</dbReference>
<dbReference type="CDD" id="cd01310">
    <property type="entry name" value="TatD_DNAse"/>
    <property type="match status" value="1"/>
</dbReference>
<feature type="binding site" evidence="4">
    <location>
        <position position="8"/>
    </location>
    <ligand>
        <name>a divalent metal cation</name>
        <dbReference type="ChEBI" id="CHEBI:60240"/>
        <label>1</label>
    </ligand>
</feature>
<comment type="caution">
    <text evidence="5">The sequence shown here is derived from an EMBL/GenBank/DDBJ whole genome shotgun (WGS) entry which is preliminary data.</text>
</comment>
<dbReference type="Proteomes" id="UP000288058">
    <property type="component" value="Unassembled WGS sequence"/>
</dbReference>
<dbReference type="NCBIfam" id="TIGR00010">
    <property type="entry name" value="YchF/TatD family DNA exonuclease"/>
    <property type="match status" value="1"/>
</dbReference>
<keyword evidence="6" id="KW-1185">Reference proteome</keyword>
<dbReference type="PROSITE" id="PS01090">
    <property type="entry name" value="TATD_2"/>
    <property type="match status" value="1"/>
</dbReference>
<dbReference type="GO" id="GO:0005829">
    <property type="term" value="C:cytosol"/>
    <property type="evidence" value="ECO:0007669"/>
    <property type="project" value="TreeGrafter"/>
</dbReference>
<accession>A0A432Z6J2</accession>
<dbReference type="PANTHER" id="PTHR46124">
    <property type="entry name" value="D-AMINOACYL-TRNA DEACYLASE"/>
    <property type="match status" value="1"/>
</dbReference>
<reference evidence="6" key="1">
    <citation type="journal article" date="2018" name="Front. Microbiol.">
        <title>Genome-Based Analysis Reveals the Taxonomy and Diversity of the Family Idiomarinaceae.</title>
        <authorList>
            <person name="Liu Y."/>
            <person name="Lai Q."/>
            <person name="Shao Z."/>
        </authorList>
    </citation>
    <scope>NUCLEOTIDE SEQUENCE [LARGE SCALE GENOMIC DNA]</scope>
    <source>
        <strain evidence="6">R22</strain>
    </source>
</reference>
<feature type="binding site" evidence="4">
    <location>
        <position position="203"/>
    </location>
    <ligand>
        <name>a divalent metal cation</name>
        <dbReference type="ChEBI" id="CHEBI:60240"/>
        <label>1</label>
    </ligand>
</feature>
<dbReference type="Pfam" id="PF01026">
    <property type="entry name" value="TatD_DNase"/>
    <property type="match status" value="1"/>
</dbReference>
<feature type="binding site" evidence="4">
    <location>
        <position position="130"/>
    </location>
    <ligand>
        <name>a divalent metal cation</name>
        <dbReference type="ChEBI" id="CHEBI:60240"/>
        <label>2</label>
    </ligand>
</feature>
<dbReference type="PANTHER" id="PTHR46124:SF3">
    <property type="entry name" value="HYDROLASE"/>
    <property type="match status" value="1"/>
</dbReference>
<gene>
    <name evidence="5" type="ORF">CWI78_03490</name>
</gene>
<organism evidence="5 6">
    <name type="scientific">Idiomarina ramblicola</name>
    <dbReference type="NCBI Taxonomy" id="263724"/>
    <lineage>
        <taxon>Bacteria</taxon>
        <taxon>Pseudomonadati</taxon>
        <taxon>Pseudomonadota</taxon>
        <taxon>Gammaproteobacteria</taxon>
        <taxon>Alteromonadales</taxon>
        <taxon>Idiomarinaceae</taxon>
        <taxon>Idiomarina</taxon>
    </lineage>
</organism>
<dbReference type="GO" id="GO:0016788">
    <property type="term" value="F:hydrolase activity, acting on ester bonds"/>
    <property type="evidence" value="ECO:0007669"/>
    <property type="project" value="InterPro"/>
</dbReference>
<dbReference type="InterPro" id="IPR018228">
    <property type="entry name" value="DNase_TatD-rel_CS"/>
</dbReference>
<dbReference type="SUPFAM" id="SSF51556">
    <property type="entry name" value="Metallo-dependent hydrolases"/>
    <property type="match status" value="1"/>
</dbReference>
<protein>
    <submittedName>
        <fullName evidence="5">TatD family deoxyribonuclease</fullName>
    </submittedName>
</protein>